<feature type="compositionally biased region" description="Basic and acidic residues" evidence="1">
    <location>
        <begin position="8"/>
        <end position="17"/>
    </location>
</feature>
<evidence type="ECO:0000256" key="1">
    <source>
        <dbReference type="SAM" id="MobiDB-lite"/>
    </source>
</evidence>
<sequence>MPRLRLHHTPEEKREAHQASSLKYFHKNREWLNMQRHERQKDKELAVPDVSLKPRIRQTQKRKMSTGRGDKTSHQRDEKKKAANPEESPRIIGAACARKKCSVEPFIKNTLARPVNWASKPQKLKRILVSIIGGEGDNCHQQFYHDTYNQHISALQEQKPSTLILDHQRQMELLVAAAHQYESGILQELGARVWRELEAVKAELQAALFCLTEMWALEMVGIEELITAYRRKELPFQK</sequence>
<feature type="region of interest" description="Disordered" evidence="1">
    <location>
        <begin position="1"/>
        <end position="89"/>
    </location>
</feature>
<proteinExistence type="predicted"/>
<keyword evidence="3" id="KW-1185">Reference proteome</keyword>
<dbReference type="EMBL" id="JBAHYK010001479">
    <property type="protein sequence ID" value="KAL0567842.1"/>
    <property type="molecule type" value="Genomic_DNA"/>
</dbReference>
<feature type="compositionally biased region" description="Basic residues" evidence="1">
    <location>
        <begin position="54"/>
        <end position="65"/>
    </location>
</feature>
<evidence type="ECO:0000313" key="3">
    <source>
        <dbReference type="Proteomes" id="UP001465976"/>
    </source>
</evidence>
<protein>
    <submittedName>
        <fullName evidence="2">Uncharacterized protein</fullName>
    </submittedName>
</protein>
<accession>A0ABR3EY45</accession>
<gene>
    <name evidence="2" type="ORF">V5O48_014154</name>
</gene>
<comment type="caution">
    <text evidence="2">The sequence shown here is derived from an EMBL/GenBank/DDBJ whole genome shotgun (WGS) entry which is preliminary data.</text>
</comment>
<feature type="compositionally biased region" description="Basic and acidic residues" evidence="1">
    <location>
        <begin position="27"/>
        <end position="46"/>
    </location>
</feature>
<evidence type="ECO:0000313" key="2">
    <source>
        <dbReference type="EMBL" id="KAL0567842.1"/>
    </source>
</evidence>
<feature type="compositionally biased region" description="Basic and acidic residues" evidence="1">
    <location>
        <begin position="68"/>
        <end position="89"/>
    </location>
</feature>
<dbReference type="Proteomes" id="UP001465976">
    <property type="component" value="Unassembled WGS sequence"/>
</dbReference>
<name>A0ABR3EY45_9AGAR</name>
<reference evidence="2 3" key="1">
    <citation type="submission" date="2024-02" db="EMBL/GenBank/DDBJ databases">
        <title>A draft genome for the cacao thread blight pathogen Marasmius crinis-equi.</title>
        <authorList>
            <person name="Cohen S.P."/>
            <person name="Baruah I.K."/>
            <person name="Amoako-Attah I."/>
            <person name="Bukari Y."/>
            <person name="Meinhardt L.W."/>
            <person name="Bailey B.A."/>
        </authorList>
    </citation>
    <scope>NUCLEOTIDE SEQUENCE [LARGE SCALE GENOMIC DNA]</scope>
    <source>
        <strain evidence="2 3">GH-76</strain>
    </source>
</reference>
<organism evidence="2 3">
    <name type="scientific">Marasmius crinis-equi</name>
    <dbReference type="NCBI Taxonomy" id="585013"/>
    <lineage>
        <taxon>Eukaryota</taxon>
        <taxon>Fungi</taxon>
        <taxon>Dikarya</taxon>
        <taxon>Basidiomycota</taxon>
        <taxon>Agaricomycotina</taxon>
        <taxon>Agaricomycetes</taxon>
        <taxon>Agaricomycetidae</taxon>
        <taxon>Agaricales</taxon>
        <taxon>Marasmiineae</taxon>
        <taxon>Marasmiaceae</taxon>
        <taxon>Marasmius</taxon>
    </lineage>
</organism>